<evidence type="ECO:0000313" key="1">
    <source>
        <dbReference type="EMBL" id="CRZ12674.1"/>
    </source>
</evidence>
<organism evidence="1">
    <name type="scientific">Spongospora subterranea</name>
    <dbReference type="NCBI Taxonomy" id="70186"/>
    <lineage>
        <taxon>Eukaryota</taxon>
        <taxon>Sar</taxon>
        <taxon>Rhizaria</taxon>
        <taxon>Endomyxa</taxon>
        <taxon>Phytomyxea</taxon>
        <taxon>Plasmodiophorida</taxon>
        <taxon>Plasmodiophoridae</taxon>
        <taxon>Spongospora</taxon>
    </lineage>
</organism>
<sequence>RKVLKALNKKRSSSNGGTWDAPFTVDPVVRSMEQSLTVCSCKMAYIRGTTILSIDDDQYRLTSVFSEEMGFAQINNPKKAFEVVSTNAVSLVSSVVLGLRSLSPRA</sequence>
<feature type="non-terminal residue" evidence="1">
    <location>
        <position position="1"/>
    </location>
</feature>
<name>A0A0H5RV98_9EUKA</name>
<proteinExistence type="predicted"/>
<protein>
    <submittedName>
        <fullName evidence="1">Uncharacterized protein</fullName>
    </submittedName>
</protein>
<reference evidence="1" key="1">
    <citation type="submission" date="2015-04" db="EMBL/GenBank/DDBJ databases">
        <title>The genome sequence of the plant pathogenic Rhizarian Plasmodiophora brassicae reveals insights in its biotrophic life cycle and the origin of chitin synthesis.</title>
        <authorList>
            <person name="Schwelm A."/>
            <person name="Fogelqvist J."/>
            <person name="Knaust A."/>
            <person name="Julke S."/>
            <person name="Lilja T."/>
            <person name="Dhandapani V."/>
            <person name="Bonilla-Rosso G."/>
            <person name="Karlsson M."/>
            <person name="Shevchenko A."/>
            <person name="Choi S.R."/>
            <person name="Kim H.G."/>
            <person name="Park J.Y."/>
            <person name="Lim Y.P."/>
            <person name="Ludwig-Muller J."/>
            <person name="Dixelius C."/>
        </authorList>
    </citation>
    <scope>NUCLEOTIDE SEQUENCE</scope>
    <source>
        <tissue evidence="1">Potato root galls</tissue>
    </source>
</reference>
<dbReference type="EMBL" id="HACM01012232">
    <property type="protein sequence ID" value="CRZ12674.1"/>
    <property type="molecule type" value="Transcribed_RNA"/>
</dbReference>
<dbReference type="AlphaFoldDB" id="A0A0H5RV98"/>
<feature type="non-terminal residue" evidence="1">
    <location>
        <position position="106"/>
    </location>
</feature>
<accession>A0A0H5RV98</accession>